<protein>
    <submittedName>
        <fullName evidence="2">Uncharacterized protein</fullName>
    </submittedName>
</protein>
<feature type="non-terminal residue" evidence="2">
    <location>
        <position position="53"/>
    </location>
</feature>
<gene>
    <name evidence="2" type="ORF">AVDCRST_MAG59-2603</name>
</gene>
<reference evidence="2" key="1">
    <citation type="submission" date="2020-02" db="EMBL/GenBank/DDBJ databases">
        <authorList>
            <person name="Meier V. D."/>
        </authorList>
    </citation>
    <scope>NUCLEOTIDE SEQUENCE</scope>
    <source>
        <strain evidence="2">AVDCRST_MAG59</strain>
    </source>
</reference>
<proteinExistence type="predicted"/>
<name>A0A6J4UUI8_9BACT</name>
<feature type="non-terminal residue" evidence="2">
    <location>
        <position position="1"/>
    </location>
</feature>
<feature type="compositionally biased region" description="Low complexity" evidence="1">
    <location>
        <begin position="33"/>
        <end position="42"/>
    </location>
</feature>
<organism evidence="2">
    <name type="scientific">uncultured Thermomicrobiales bacterium</name>
    <dbReference type="NCBI Taxonomy" id="1645740"/>
    <lineage>
        <taxon>Bacteria</taxon>
        <taxon>Pseudomonadati</taxon>
        <taxon>Thermomicrobiota</taxon>
        <taxon>Thermomicrobia</taxon>
        <taxon>Thermomicrobiales</taxon>
        <taxon>environmental samples</taxon>
    </lineage>
</organism>
<evidence type="ECO:0000313" key="2">
    <source>
        <dbReference type="EMBL" id="CAA9561211.1"/>
    </source>
</evidence>
<dbReference type="AlphaFoldDB" id="A0A6J4UUI8"/>
<feature type="compositionally biased region" description="Basic and acidic residues" evidence="1">
    <location>
        <begin position="20"/>
        <end position="32"/>
    </location>
</feature>
<dbReference type="EMBL" id="CADCWF010000161">
    <property type="protein sequence ID" value="CAA9561211.1"/>
    <property type="molecule type" value="Genomic_DNA"/>
</dbReference>
<accession>A0A6J4UUI8</accession>
<feature type="region of interest" description="Disordered" evidence="1">
    <location>
        <begin position="1"/>
        <end position="53"/>
    </location>
</feature>
<sequence length="53" mass="5438">EGTRRDAAVLARPAHRGRAARAERAHALEPLHRAAGLAGAPPRRARPGGVGGV</sequence>
<evidence type="ECO:0000256" key="1">
    <source>
        <dbReference type="SAM" id="MobiDB-lite"/>
    </source>
</evidence>